<feature type="transmembrane region" description="Helical" evidence="1">
    <location>
        <begin position="6"/>
        <end position="31"/>
    </location>
</feature>
<evidence type="ECO:0000313" key="2">
    <source>
        <dbReference type="EMBL" id="QQO90043.1"/>
    </source>
</evidence>
<organism evidence="2">
    <name type="scientific">Bacillus phage BSTP4</name>
    <dbReference type="NCBI Taxonomy" id="2801529"/>
    <lineage>
        <taxon>Viruses</taxon>
        <taxon>Duplodnaviria</taxon>
        <taxon>Heunggongvirae</taxon>
        <taxon>Uroviricota</taxon>
        <taxon>Caudoviricetes</taxon>
        <taxon>Salasmaviridae</taxon>
        <taxon>Picovirinae</taxon>
        <taxon>Salasvirus</taxon>
        <taxon>Salasvirus phi29</taxon>
    </lineage>
</organism>
<keyword evidence="1" id="KW-0472">Membrane</keyword>
<protein>
    <submittedName>
        <fullName evidence="2">Capsid assembly scaffolding protein</fullName>
    </submittedName>
</protein>
<keyword evidence="1" id="KW-0812">Transmembrane</keyword>
<reference evidence="2" key="1">
    <citation type="submission" date="2020-12" db="EMBL/GenBank/DDBJ databases">
        <title>Complete genome sequence of Bacillus phage BSTP4.</title>
        <authorList>
            <person name="Abraha H.B."/>
            <person name="Kim K.-P."/>
        </authorList>
    </citation>
    <scope>NUCLEOTIDE SEQUENCE</scope>
</reference>
<proteinExistence type="predicted"/>
<dbReference type="EMBL" id="MW354668">
    <property type="protein sequence ID" value="QQO90043.1"/>
    <property type="molecule type" value="Genomic_DNA"/>
</dbReference>
<accession>A0A7T8EP22</accession>
<name>A0A7T8EP22_9CAUD</name>
<sequence length="74" mass="8729">MISLCIIFAISSSHFLFIFVDSVSLLLFYYITLFDNFQHFFIKCSTKFYKVLIKGCCLRSLFNHTCITFCNTFL</sequence>
<evidence type="ECO:0000256" key="1">
    <source>
        <dbReference type="SAM" id="Phobius"/>
    </source>
</evidence>
<keyword evidence="1" id="KW-1133">Transmembrane helix</keyword>
<dbReference type="Proteomes" id="UP000595261">
    <property type="component" value="Segment"/>
</dbReference>
<gene>
    <name evidence="2" type="ORF">BSTP4_013</name>
</gene>